<evidence type="ECO:0000256" key="3">
    <source>
        <dbReference type="PIRSR" id="PIRSR603782-1"/>
    </source>
</evidence>
<dbReference type="Proteomes" id="UP000027341">
    <property type="component" value="Unassembled WGS sequence"/>
</dbReference>
<dbReference type="SUPFAM" id="SSF52833">
    <property type="entry name" value="Thioredoxin-like"/>
    <property type="match status" value="1"/>
</dbReference>
<dbReference type="GO" id="GO:0046872">
    <property type="term" value="F:metal ion binding"/>
    <property type="evidence" value="ECO:0007669"/>
    <property type="project" value="UniProtKB-KW"/>
</dbReference>
<evidence type="ECO:0000256" key="4">
    <source>
        <dbReference type="PIRSR" id="PIRSR603782-2"/>
    </source>
</evidence>
<dbReference type="PANTHER" id="PTHR12151">
    <property type="entry name" value="ELECTRON TRANSPORT PROTIN SCO1/SENC FAMILY MEMBER"/>
    <property type="match status" value="1"/>
</dbReference>
<dbReference type="Pfam" id="PF02630">
    <property type="entry name" value="SCO1-SenC"/>
    <property type="match status" value="1"/>
</dbReference>
<feature type="binding site" evidence="3">
    <location>
        <position position="168"/>
    </location>
    <ligand>
        <name>Cu cation</name>
        <dbReference type="ChEBI" id="CHEBI:23378"/>
    </ligand>
</feature>
<comment type="caution">
    <text evidence="7">The sequence shown here is derived from an EMBL/GenBank/DDBJ whole genome shotgun (WGS) entry which is preliminary data.</text>
</comment>
<evidence type="ECO:0000313" key="7">
    <source>
        <dbReference type="EMBL" id="KDN96613.1"/>
    </source>
</evidence>
<dbReference type="PANTHER" id="PTHR12151:SF25">
    <property type="entry name" value="LINALOOL DEHYDRATASE_ISOMERASE DOMAIN-CONTAINING PROTEIN"/>
    <property type="match status" value="1"/>
</dbReference>
<evidence type="ECO:0000256" key="1">
    <source>
        <dbReference type="ARBA" id="ARBA00010996"/>
    </source>
</evidence>
<dbReference type="AlphaFoldDB" id="A0A066ZS31"/>
<keyword evidence="3" id="KW-0479">Metal-binding</keyword>
<name>A0A066ZS31_HYDMR</name>
<dbReference type="InterPro" id="IPR036249">
    <property type="entry name" value="Thioredoxin-like_sf"/>
</dbReference>
<evidence type="ECO:0000259" key="6">
    <source>
        <dbReference type="PROSITE" id="PS51352"/>
    </source>
</evidence>
<reference evidence="7 8" key="1">
    <citation type="submission" date="2014-04" db="EMBL/GenBank/DDBJ databases">
        <title>Draft genome sequence of Hydrogenovibrio marinus MH-110, a model organism for aerobic H2 metabolism.</title>
        <authorList>
            <person name="Cha H.J."/>
            <person name="Jo B.H."/>
            <person name="Hwang B.H."/>
        </authorList>
    </citation>
    <scope>NUCLEOTIDE SEQUENCE [LARGE SCALE GENOMIC DNA]</scope>
    <source>
        <strain evidence="7 8">MH-110</strain>
    </source>
</reference>
<organism evidence="7 8">
    <name type="scientific">Hydrogenovibrio marinus</name>
    <dbReference type="NCBI Taxonomy" id="28885"/>
    <lineage>
        <taxon>Bacteria</taxon>
        <taxon>Pseudomonadati</taxon>
        <taxon>Pseudomonadota</taxon>
        <taxon>Gammaproteobacteria</taxon>
        <taxon>Thiotrichales</taxon>
        <taxon>Piscirickettsiaceae</taxon>
        <taxon>Hydrogenovibrio</taxon>
    </lineage>
</organism>
<keyword evidence="5" id="KW-1133">Transmembrane helix</keyword>
<feature type="transmembrane region" description="Helical" evidence="5">
    <location>
        <begin position="7"/>
        <end position="27"/>
    </location>
</feature>
<feature type="binding site" evidence="3">
    <location>
        <position position="77"/>
    </location>
    <ligand>
        <name>Cu cation</name>
        <dbReference type="ChEBI" id="CHEBI:23378"/>
    </ligand>
</feature>
<accession>A0A066ZS31</accession>
<dbReference type="PROSITE" id="PS51352">
    <property type="entry name" value="THIOREDOXIN_2"/>
    <property type="match status" value="1"/>
</dbReference>
<dbReference type="FunFam" id="3.40.30.10:FF:000013">
    <property type="entry name" value="Blast:Protein SCO1 homolog, mitochondrial"/>
    <property type="match status" value="1"/>
</dbReference>
<gene>
    <name evidence="7" type="ORF">EI16_10190</name>
</gene>
<dbReference type="InterPro" id="IPR003782">
    <property type="entry name" value="SCO1/SenC"/>
</dbReference>
<evidence type="ECO:0000256" key="2">
    <source>
        <dbReference type="ARBA" id="ARBA00023008"/>
    </source>
</evidence>
<keyword evidence="4" id="KW-1015">Disulfide bond</keyword>
<evidence type="ECO:0000256" key="5">
    <source>
        <dbReference type="SAM" id="Phobius"/>
    </source>
</evidence>
<dbReference type="STRING" id="28885.EI16_10190"/>
<feature type="domain" description="Thioredoxin" evidence="6">
    <location>
        <begin position="40"/>
        <end position="203"/>
    </location>
</feature>
<dbReference type="RefSeq" id="WP_029913132.1">
    <property type="nucleotide sequence ID" value="NZ_AP020335.1"/>
</dbReference>
<comment type="similarity">
    <text evidence="1">Belongs to the SCO1/2 family.</text>
</comment>
<dbReference type="EMBL" id="JMIU01000001">
    <property type="protein sequence ID" value="KDN96613.1"/>
    <property type="molecule type" value="Genomic_DNA"/>
</dbReference>
<keyword evidence="5" id="KW-0472">Membrane</keyword>
<dbReference type="CDD" id="cd02968">
    <property type="entry name" value="SCO"/>
    <property type="match status" value="1"/>
</dbReference>
<sequence>MPQRSRLSLILVGLVIVLVASLLYFGWFSSTNTHPSKSEISAAPTGGDFTAVSLKGPVSLSDFKGKWVYLYFGYTFCPDICPTNLGNLSGAYHQLTPDEKKSLQLIFFSVDPQRDTPARLDEYSRYFDMNLLGVTATKSVIDDVTKRYGAVYSIHREKGDGNNYSVDHSAFTYVISPDGKLIEQLPHGTSPQDFLKNMRKHLNQTTSH</sequence>
<feature type="disulfide bond" description="Redox-active" evidence="4">
    <location>
        <begin position="77"/>
        <end position="81"/>
    </location>
</feature>
<dbReference type="InterPro" id="IPR013766">
    <property type="entry name" value="Thioredoxin_domain"/>
</dbReference>
<keyword evidence="8" id="KW-1185">Reference proteome</keyword>
<feature type="binding site" evidence="3">
    <location>
        <position position="81"/>
    </location>
    <ligand>
        <name>Cu cation</name>
        <dbReference type="ChEBI" id="CHEBI:23378"/>
    </ligand>
</feature>
<protein>
    <submittedName>
        <fullName evidence="7">Electron transporter SenC</fullName>
    </submittedName>
</protein>
<proteinExistence type="inferred from homology"/>
<evidence type="ECO:0000313" key="8">
    <source>
        <dbReference type="Proteomes" id="UP000027341"/>
    </source>
</evidence>
<dbReference type="Gene3D" id="3.40.30.10">
    <property type="entry name" value="Glutaredoxin"/>
    <property type="match status" value="1"/>
</dbReference>
<keyword evidence="5" id="KW-0812">Transmembrane</keyword>
<keyword evidence="2 3" id="KW-0186">Copper</keyword>